<dbReference type="InterPro" id="IPR008991">
    <property type="entry name" value="Translation_prot_SH3-like_sf"/>
</dbReference>
<sequence length="1325" mass="147091">MLVDATYLWLEKYAKNEVTLFLVEQKIELELAMVGMVYRGDLWEDILECMVVSPTGWQEVQAAWQVAKASLPPLVEDVIDATEVVFGPRFIHTEWMDILSTMINVWENDEDSSKTRALFKKIVTDRNLSLPPLPSQECHLVTKSSGVDRDTRLLHLDLGVINLTGLEDADETPKAGPSKVSQKRKRDGDGDGDGDGDSVEARSLKASQSQEQRLDTRKRGSDKDGPLKVPQKQWKTHNSRSISCFLDVSGLDGEDEEDDEDEEDYSGDNVPTVGHSQLLSSGQASFTSRVDNICHRYESGRSGDPSNDTPHPSAFALSIPDATVRVYKVDIMTIPPEEVASLYSPCEVFASAFWVRFKCGIYKNDIGYVLSRDGDRVDILVAPRDCPYDSDLRKLFFDADTTRLAEYTVMVEKQALEVVEVPHPDDLAFHSLVGINPSLASQTIKIFLAQLWREGDLVHVVEGKLRNTPGCIISIDLENKSAAVEIDYRGLVNYSCPIFELQRVYKHGDLVKIFAGPEKGTSGCILDHRGENLILTVSRHGEMTEVEVDPMLVHSYTPDHMVSEVTQRLNTYSHDPEPPQDPIQIGDRAIVIQGPWQGYIGRIVQVALPTFELSCEDDMIGLSGLLAVSHGYNVTIGDLVEVVWGKYYGFTGTVLNVNFRKASMDIRCKDLMLNVHISSCAKISNWMLLSLHRGCEVWVIAVLHGHQSSVISMPGYLDFQVKNTDIATSTGYLFTRNKLDDARLNTLIALQRRSLIPDAIEPSRLTPPHSQPPSPAAEQPESGETNFDPWTISQSDLTPAASFDYPTVPASATPTVDKGSILQPYLVGYMYNPEGPGTEAFFGNWISSPFAILEIPTNFVKLAFVKGSQPVDATIPVYVNLTQYPNALELPFVIPQGWQVTSAYTDIDGGAPKNLLGCSHSMQLAPSSCISSPALSAQSSSMDLTSWHNAFKDLVCPNDVAGALRFKSILQAHRPESPALAVMPIALGKFIPVDPPTFNKGIDYSSTYFGLNFPAAWVIILDTRVKLRNVIHTSIGTGKLYDAFNSYATQFLSELEVLSGGIGQPIEKGTFPSCVRASLILANRNHVQYDQVHRIYDNYRTESPETGTLCTILREFYSMSDKYSQVTQERSSYKCSMKEHTIALVANPKKLSLSGFALNDQDTMSKQLRAQITAILGIQSYDESVASIDFTRDTETRKPFRHPAILLMIANRLIWTRKGSSMPIIDLFPEQYMTIPDILVSSSCAYIVCALHALFPGSSGAFHTNMILKEEHVQTQLLKHFRESSRAEVVDFDLWLSTREGAGGWKANLERVIDTANKQKGPQLK</sequence>
<evidence type="ECO:0000256" key="1">
    <source>
        <dbReference type="SAM" id="MobiDB-lite"/>
    </source>
</evidence>
<feature type="domain" description="KOW" evidence="2">
    <location>
        <begin position="504"/>
        <end position="531"/>
    </location>
</feature>
<evidence type="ECO:0000313" key="3">
    <source>
        <dbReference type="EMBL" id="KIM50835.1"/>
    </source>
</evidence>
<dbReference type="Proteomes" id="UP000053989">
    <property type="component" value="Unassembled WGS sequence"/>
</dbReference>
<dbReference type="SUPFAM" id="SSF50104">
    <property type="entry name" value="Translation proteins SH3-like domain"/>
    <property type="match status" value="1"/>
</dbReference>
<reference evidence="3 4" key="1">
    <citation type="submission" date="2014-04" db="EMBL/GenBank/DDBJ databases">
        <authorList>
            <consortium name="DOE Joint Genome Institute"/>
            <person name="Kuo A."/>
            <person name="Kohler A."/>
            <person name="Nagy L.G."/>
            <person name="Floudas D."/>
            <person name="Copeland A."/>
            <person name="Barry K.W."/>
            <person name="Cichocki N."/>
            <person name="Veneault-Fourrey C."/>
            <person name="LaButti K."/>
            <person name="Lindquist E.A."/>
            <person name="Lipzen A."/>
            <person name="Lundell T."/>
            <person name="Morin E."/>
            <person name="Murat C."/>
            <person name="Sun H."/>
            <person name="Tunlid A."/>
            <person name="Henrissat B."/>
            <person name="Grigoriev I.V."/>
            <person name="Hibbett D.S."/>
            <person name="Martin F."/>
            <person name="Nordberg H.P."/>
            <person name="Cantor M.N."/>
            <person name="Hua S.X."/>
        </authorList>
    </citation>
    <scope>NUCLEOTIDE SEQUENCE [LARGE SCALE GENOMIC DNA]</scope>
    <source>
        <strain evidence="3 4">Foug A</strain>
    </source>
</reference>
<dbReference type="InParanoid" id="A0A0C3CQG3"/>
<dbReference type="OrthoDB" id="28901at2759"/>
<protein>
    <recommendedName>
        <fullName evidence="2">KOW domain-containing protein</fullName>
    </recommendedName>
</protein>
<feature type="compositionally biased region" description="Acidic residues" evidence="1">
    <location>
        <begin position="252"/>
        <end position="266"/>
    </location>
</feature>
<feature type="domain" description="KOW" evidence="2">
    <location>
        <begin position="633"/>
        <end position="660"/>
    </location>
</feature>
<evidence type="ECO:0000259" key="2">
    <source>
        <dbReference type="SMART" id="SM00739"/>
    </source>
</evidence>
<feature type="domain" description="KOW" evidence="2">
    <location>
        <begin position="451"/>
        <end position="478"/>
    </location>
</feature>
<feature type="domain" description="KOW" evidence="2">
    <location>
        <begin position="582"/>
        <end position="609"/>
    </location>
</feature>
<feature type="region of interest" description="Disordered" evidence="1">
    <location>
        <begin position="168"/>
        <end position="284"/>
    </location>
</feature>
<feature type="compositionally biased region" description="Polar residues" evidence="1">
    <location>
        <begin position="274"/>
        <end position="284"/>
    </location>
</feature>
<reference evidence="4" key="2">
    <citation type="submission" date="2015-01" db="EMBL/GenBank/DDBJ databases">
        <title>Evolutionary Origins and Diversification of the Mycorrhizal Mutualists.</title>
        <authorList>
            <consortium name="DOE Joint Genome Institute"/>
            <consortium name="Mycorrhizal Genomics Consortium"/>
            <person name="Kohler A."/>
            <person name="Kuo A."/>
            <person name="Nagy L.G."/>
            <person name="Floudas D."/>
            <person name="Copeland A."/>
            <person name="Barry K.W."/>
            <person name="Cichocki N."/>
            <person name="Veneault-Fourrey C."/>
            <person name="LaButti K."/>
            <person name="Lindquist E.A."/>
            <person name="Lipzen A."/>
            <person name="Lundell T."/>
            <person name="Morin E."/>
            <person name="Murat C."/>
            <person name="Riley R."/>
            <person name="Ohm R."/>
            <person name="Sun H."/>
            <person name="Tunlid A."/>
            <person name="Henrissat B."/>
            <person name="Grigoriev I.V."/>
            <person name="Hibbett D.S."/>
            <person name="Martin F."/>
        </authorList>
    </citation>
    <scope>NUCLEOTIDE SEQUENCE [LARGE SCALE GENOMIC DNA]</scope>
    <source>
        <strain evidence="4">Foug A</strain>
    </source>
</reference>
<dbReference type="SMART" id="SM00739">
    <property type="entry name" value="KOW"/>
    <property type="match status" value="4"/>
</dbReference>
<feature type="region of interest" description="Disordered" evidence="1">
    <location>
        <begin position="760"/>
        <end position="791"/>
    </location>
</feature>
<organism evidence="3 4">
    <name type="scientific">Scleroderma citrinum Foug A</name>
    <dbReference type="NCBI Taxonomy" id="1036808"/>
    <lineage>
        <taxon>Eukaryota</taxon>
        <taxon>Fungi</taxon>
        <taxon>Dikarya</taxon>
        <taxon>Basidiomycota</taxon>
        <taxon>Agaricomycotina</taxon>
        <taxon>Agaricomycetes</taxon>
        <taxon>Agaricomycetidae</taxon>
        <taxon>Boletales</taxon>
        <taxon>Sclerodermatineae</taxon>
        <taxon>Sclerodermataceae</taxon>
        <taxon>Scleroderma</taxon>
    </lineage>
</organism>
<dbReference type="HOGENOM" id="CLU_259523_0_0_1"/>
<name>A0A0C3CQG3_9AGAM</name>
<accession>A0A0C3CQG3</accession>
<dbReference type="InterPro" id="IPR005824">
    <property type="entry name" value="KOW"/>
</dbReference>
<dbReference type="EMBL" id="KN822321">
    <property type="protein sequence ID" value="KIM50835.1"/>
    <property type="molecule type" value="Genomic_DNA"/>
</dbReference>
<feature type="compositionally biased region" description="Basic and acidic residues" evidence="1">
    <location>
        <begin position="212"/>
        <end position="226"/>
    </location>
</feature>
<proteinExistence type="predicted"/>
<evidence type="ECO:0000313" key="4">
    <source>
        <dbReference type="Proteomes" id="UP000053989"/>
    </source>
</evidence>
<keyword evidence="4" id="KW-1185">Reference proteome</keyword>
<gene>
    <name evidence="3" type="ORF">SCLCIDRAFT_33951</name>
</gene>